<gene>
    <name evidence="2" type="ORF">MOP44_19840</name>
</gene>
<accession>A0A9J7BJ13</accession>
<dbReference type="AlphaFoldDB" id="A0A9J7BJ13"/>
<evidence type="ECO:0000313" key="2">
    <source>
        <dbReference type="EMBL" id="UWZ82808.1"/>
    </source>
</evidence>
<feature type="domain" description="Metallo-beta-lactamase" evidence="1">
    <location>
        <begin position="67"/>
        <end position="127"/>
    </location>
</feature>
<name>A0A9J7BJ13_9BACT</name>
<sequence length="336" mass="35786">MIQDLGAIRRGSPSRRAAVIIMFLCSVSGIARNAMGQTVQHEIHALKVTVLSTMLVGDTSGIGEWGFSALVEADGHRILVDTGARPDTVIRNAHDLHVDLSGVQEVVLTHSHWDHVDGLLALRRELMKNDPKALSIVHVSEGIFESRPAESGERNPMIAIRKEYVATGGRFVVHRFSAELIPGVWFTGPIPRVYPEHNWDGPGRVVTAAGVAEDNIPEDSSLVLNTAKGLVVVTGCGHAGIVNIVTQAAKLVNGKPIFGVVGGLHLFRATDETVDWTASKLQGFHLANLLAAHCTGIEATFRLRQDLGLTRKSAVVASVGSSLSLAAGIEAGPLAQ</sequence>
<evidence type="ECO:0000313" key="3">
    <source>
        <dbReference type="Proteomes" id="UP001059380"/>
    </source>
</evidence>
<dbReference type="PANTHER" id="PTHR13754:SF13">
    <property type="entry name" value="METALLO-BETA-LACTAMASE SUPERFAMILY PROTEIN (AFU_ORTHOLOGUE AFUA_3G07630)"/>
    <property type="match status" value="1"/>
</dbReference>
<dbReference type="Proteomes" id="UP001059380">
    <property type="component" value="Chromosome"/>
</dbReference>
<reference evidence="2" key="1">
    <citation type="submission" date="2021-04" db="EMBL/GenBank/DDBJ databases">
        <title>Phylogenetic analysis of Acidobacteriaceae.</title>
        <authorList>
            <person name="Qiu L."/>
            <person name="Zhang Q."/>
        </authorList>
    </citation>
    <scope>NUCLEOTIDE SEQUENCE</scope>
    <source>
        <strain evidence="2">DSM 25168</strain>
    </source>
</reference>
<proteinExistence type="predicted"/>
<dbReference type="RefSeq" id="WP_260792042.1">
    <property type="nucleotide sequence ID" value="NZ_CP093313.1"/>
</dbReference>
<dbReference type="InterPro" id="IPR036866">
    <property type="entry name" value="RibonucZ/Hydroxyglut_hydro"/>
</dbReference>
<dbReference type="Gene3D" id="3.60.15.10">
    <property type="entry name" value="Ribonuclease Z/Hydroxyacylglutathione hydrolase-like"/>
    <property type="match status" value="1"/>
</dbReference>
<dbReference type="InterPro" id="IPR001279">
    <property type="entry name" value="Metallo-B-lactamas"/>
</dbReference>
<dbReference type="KEGG" id="orp:MOP44_19840"/>
<dbReference type="CDD" id="cd07713">
    <property type="entry name" value="DHPS-like_MBL-fold"/>
    <property type="match status" value="1"/>
</dbReference>
<protein>
    <submittedName>
        <fullName evidence="2">MBL fold metallo-hydrolase</fullName>
    </submittedName>
</protein>
<dbReference type="InterPro" id="IPR041712">
    <property type="entry name" value="DHPS-like_MBL-fold"/>
</dbReference>
<evidence type="ECO:0000259" key="1">
    <source>
        <dbReference type="Pfam" id="PF00753"/>
    </source>
</evidence>
<dbReference type="Pfam" id="PF00753">
    <property type="entry name" value="Lactamase_B"/>
    <property type="match status" value="1"/>
</dbReference>
<dbReference type="InterPro" id="IPR052926">
    <property type="entry name" value="Metallo-beta-lactamase_dom"/>
</dbReference>
<organism evidence="2 3">
    <name type="scientific">Occallatibacter riparius</name>
    <dbReference type="NCBI Taxonomy" id="1002689"/>
    <lineage>
        <taxon>Bacteria</taxon>
        <taxon>Pseudomonadati</taxon>
        <taxon>Acidobacteriota</taxon>
        <taxon>Terriglobia</taxon>
        <taxon>Terriglobales</taxon>
        <taxon>Acidobacteriaceae</taxon>
        <taxon>Occallatibacter</taxon>
    </lineage>
</organism>
<dbReference type="GO" id="GO:0016740">
    <property type="term" value="F:transferase activity"/>
    <property type="evidence" value="ECO:0007669"/>
    <property type="project" value="TreeGrafter"/>
</dbReference>
<dbReference type="PANTHER" id="PTHR13754">
    <property type="entry name" value="METALLO-BETA-LACTAMASE SUPERFAMILY PROTEIN"/>
    <property type="match status" value="1"/>
</dbReference>
<keyword evidence="3" id="KW-1185">Reference proteome</keyword>
<dbReference type="SUPFAM" id="SSF56281">
    <property type="entry name" value="Metallo-hydrolase/oxidoreductase"/>
    <property type="match status" value="1"/>
</dbReference>
<dbReference type="EMBL" id="CP093313">
    <property type="protein sequence ID" value="UWZ82808.1"/>
    <property type="molecule type" value="Genomic_DNA"/>
</dbReference>